<dbReference type="GO" id="GO:0005886">
    <property type="term" value="C:plasma membrane"/>
    <property type="evidence" value="ECO:0007669"/>
    <property type="project" value="InterPro"/>
</dbReference>
<feature type="domain" description="Cadherin" evidence="12">
    <location>
        <begin position="128"/>
        <end position="205"/>
    </location>
</feature>
<comment type="subcellular location">
    <subcellularLocation>
        <location evidence="1">Membrane</location>
        <topology evidence="1">Single-pass membrane protein</topology>
    </subcellularLocation>
</comment>
<dbReference type="PROSITE" id="PS50268">
    <property type="entry name" value="CADHERIN_2"/>
    <property type="match status" value="2"/>
</dbReference>
<accession>A0A0K0DR25</accession>
<dbReference type="FunFam" id="2.60.40.60:FF:000020">
    <property type="entry name" value="Dachsous cadherin-related 1b"/>
    <property type="match status" value="1"/>
</dbReference>
<dbReference type="PANTHER" id="PTHR24026">
    <property type="entry name" value="FAT ATYPICAL CADHERIN-RELATED"/>
    <property type="match status" value="1"/>
</dbReference>
<dbReference type="GO" id="GO:0001736">
    <property type="term" value="P:establishment of planar polarity"/>
    <property type="evidence" value="ECO:0007669"/>
    <property type="project" value="UniProtKB-ARBA"/>
</dbReference>
<reference evidence="14" key="2">
    <citation type="submission" date="2017-02" db="UniProtKB">
        <authorList>
            <consortium name="WormBaseParasite"/>
        </authorList>
    </citation>
    <scope>IDENTIFICATION</scope>
</reference>
<protein>
    <submittedName>
        <fullName evidence="14">Cadherin domain-containing protein</fullName>
    </submittedName>
</protein>
<evidence type="ECO:0000313" key="14">
    <source>
        <dbReference type="WBParaSite" id="ACAC_0001421401-mRNA-1"/>
    </source>
</evidence>
<name>A0A0K0DR25_ANGCA</name>
<dbReference type="PROSITE" id="PS00232">
    <property type="entry name" value="CADHERIN_1"/>
    <property type="match status" value="1"/>
</dbReference>
<evidence type="ECO:0000256" key="11">
    <source>
        <dbReference type="PROSITE-ProRule" id="PRU00043"/>
    </source>
</evidence>
<evidence type="ECO:0000256" key="2">
    <source>
        <dbReference type="ARBA" id="ARBA00022536"/>
    </source>
</evidence>
<dbReference type="SMART" id="SM00112">
    <property type="entry name" value="CA"/>
    <property type="match status" value="2"/>
</dbReference>
<keyword evidence="4" id="KW-0677">Repeat</keyword>
<feature type="domain" description="Cadherin" evidence="12">
    <location>
        <begin position="29"/>
        <end position="127"/>
    </location>
</feature>
<evidence type="ECO:0000259" key="12">
    <source>
        <dbReference type="PROSITE" id="PS50268"/>
    </source>
</evidence>
<evidence type="ECO:0000256" key="7">
    <source>
        <dbReference type="ARBA" id="ARBA00022989"/>
    </source>
</evidence>
<evidence type="ECO:0000256" key="3">
    <source>
        <dbReference type="ARBA" id="ARBA00022692"/>
    </source>
</evidence>
<dbReference type="GO" id="GO:0048513">
    <property type="term" value="P:animal organ development"/>
    <property type="evidence" value="ECO:0007669"/>
    <property type="project" value="UniProtKB-ARBA"/>
</dbReference>
<keyword evidence="9" id="KW-1015">Disulfide bond</keyword>
<dbReference type="SUPFAM" id="SSF49313">
    <property type="entry name" value="Cadherin-like"/>
    <property type="match status" value="2"/>
</dbReference>
<dbReference type="InterPro" id="IPR015919">
    <property type="entry name" value="Cadherin-like_sf"/>
</dbReference>
<dbReference type="Proteomes" id="UP000035642">
    <property type="component" value="Unassembled WGS sequence"/>
</dbReference>
<evidence type="ECO:0000256" key="6">
    <source>
        <dbReference type="ARBA" id="ARBA00022889"/>
    </source>
</evidence>
<evidence type="ECO:0000256" key="4">
    <source>
        <dbReference type="ARBA" id="ARBA00022737"/>
    </source>
</evidence>
<dbReference type="InterPro" id="IPR020894">
    <property type="entry name" value="Cadherin_CS"/>
</dbReference>
<proteinExistence type="predicted"/>
<organism evidence="13 14">
    <name type="scientific">Angiostrongylus cantonensis</name>
    <name type="common">Rat lungworm</name>
    <dbReference type="NCBI Taxonomy" id="6313"/>
    <lineage>
        <taxon>Eukaryota</taxon>
        <taxon>Metazoa</taxon>
        <taxon>Ecdysozoa</taxon>
        <taxon>Nematoda</taxon>
        <taxon>Chromadorea</taxon>
        <taxon>Rhabditida</taxon>
        <taxon>Rhabditina</taxon>
        <taxon>Rhabditomorpha</taxon>
        <taxon>Strongyloidea</taxon>
        <taxon>Metastrongylidae</taxon>
        <taxon>Angiostrongylus</taxon>
    </lineage>
</organism>
<dbReference type="WBParaSite" id="ACAC_0001421401-mRNA-1">
    <property type="protein sequence ID" value="ACAC_0001421401-mRNA-1"/>
    <property type="gene ID" value="ACAC_0001421401"/>
</dbReference>
<dbReference type="GO" id="GO:0007163">
    <property type="term" value="P:establishment or maintenance of cell polarity"/>
    <property type="evidence" value="ECO:0007669"/>
    <property type="project" value="UniProtKB-ARBA"/>
</dbReference>
<evidence type="ECO:0000256" key="8">
    <source>
        <dbReference type="ARBA" id="ARBA00023136"/>
    </source>
</evidence>
<dbReference type="GO" id="GO:0007411">
    <property type="term" value="P:axon guidance"/>
    <property type="evidence" value="ECO:0007669"/>
    <property type="project" value="UniProtKB-ARBA"/>
</dbReference>
<dbReference type="Pfam" id="PF00028">
    <property type="entry name" value="Cadherin"/>
    <property type="match status" value="2"/>
</dbReference>
<keyword evidence="2" id="KW-0245">EGF-like domain</keyword>
<evidence type="ECO:0000256" key="1">
    <source>
        <dbReference type="ARBA" id="ARBA00004167"/>
    </source>
</evidence>
<dbReference type="CDD" id="cd11304">
    <property type="entry name" value="Cadherin_repeat"/>
    <property type="match status" value="2"/>
</dbReference>
<dbReference type="STRING" id="6313.A0A0K0DR25"/>
<evidence type="ECO:0000256" key="10">
    <source>
        <dbReference type="ARBA" id="ARBA00023180"/>
    </source>
</evidence>
<keyword evidence="6" id="KW-0130">Cell adhesion</keyword>
<keyword evidence="13" id="KW-1185">Reference proteome</keyword>
<evidence type="ECO:0000256" key="9">
    <source>
        <dbReference type="ARBA" id="ARBA00023157"/>
    </source>
</evidence>
<dbReference type="Gene3D" id="2.60.40.60">
    <property type="entry name" value="Cadherins"/>
    <property type="match status" value="2"/>
</dbReference>
<dbReference type="PANTHER" id="PTHR24026:SF136">
    <property type="entry name" value="PROTOCADHERIN-23"/>
    <property type="match status" value="1"/>
</dbReference>
<keyword evidence="3" id="KW-0812">Transmembrane</keyword>
<sequence>MAFRSLTIRVKDNNDEAPRFVGGCPVSLSVYENLPGPFPTTIGTTIAEDLDSGENGLVVYSITEGNTSLFSMNSETGELLLLHSLDREFRSEYLLTVQARDSGSPRQLSVCTIRIAVLDDNDNPPVFTQPYYVIHVRENAPLGQKVLDVFAADADQGENGHVKYSLLEGESFAIDKESGELSVSAELDREHIAVHRLMVEAKDSGR</sequence>
<dbReference type="AlphaFoldDB" id="A0A0K0DR25"/>
<dbReference type="GO" id="GO:0048589">
    <property type="term" value="P:developmental growth"/>
    <property type="evidence" value="ECO:0007669"/>
    <property type="project" value="UniProtKB-ARBA"/>
</dbReference>
<dbReference type="GO" id="GO:0005509">
    <property type="term" value="F:calcium ion binding"/>
    <property type="evidence" value="ECO:0007669"/>
    <property type="project" value="UniProtKB-UniRule"/>
</dbReference>
<dbReference type="InterPro" id="IPR002126">
    <property type="entry name" value="Cadherin-like_dom"/>
</dbReference>
<keyword evidence="10" id="KW-0325">Glycoprotein</keyword>
<reference evidence="13" key="1">
    <citation type="submission" date="2012-09" db="EMBL/GenBank/DDBJ databases">
        <authorList>
            <person name="Martin A.A."/>
        </authorList>
    </citation>
    <scope>NUCLEOTIDE SEQUENCE</scope>
</reference>
<keyword evidence="5 11" id="KW-0106">Calcium</keyword>
<dbReference type="GO" id="GO:0007156">
    <property type="term" value="P:homophilic cell adhesion via plasma membrane adhesion molecules"/>
    <property type="evidence" value="ECO:0007669"/>
    <property type="project" value="InterPro"/>
</dbReference>
<dbReference type="PRINTS" id="PR00205">
    <property type="entry name" value="CADHERIN"/>
</dbReference>
<keyword evidence="7" id="KW-1133">Transmembrane helix</keyword>
<keyword evidence="8" id="KW-0472">Membrane</keyword>
<evidence type="ECO:0000313" key="13">
    <source>
        <dbReference type="Proteomes" id="UP000035642"/>
    </source>
</evidence>
<evidence type="ECO:0000256" key="5">
    <source>
        <dbReference type="ARBA" id="ARBA00022837"/>
    </source>
</evidence>
<dbReference type="FunFam" id="2.60.40.60:FF:000039">
    <property type="entry name" value="FAT atypical cadherin 3"/>
    <property type="match status" value="1"/>
</dbReference>